<evidence type="ECO:0000313" key="2">
    <source>
        <dbReference type="EMBL" id="GJD52580.1"/>
    </source>
</evidence>
<dbReference type="Proteomes" id="UP001055167">
    <property type="component" value="Unassembled WGS sequence"/>
</dbReference>
<dbReference type="InterPro" id="IPR038770">
    <property type="entry name" value="Na+/solute_symporter_sf"/>
</dbReference>
<comment type="caution">
    <text evidence="2">The sequence shown here is derived from an EMBL/GenBank/DDBJ whole genome shotgun (WGS) entry which is preliminary data.</text>
</comment>
<keyword evidence="1" id="KW-0812">Transmembrane</keyword>
<feature type="transmembrane region" description="Helical" evidence="1">
    <location>
        <begin position="69"/>
        <end position="91"/>
    </location>
</feature>
<dbReference type="InterPro" id="IPR016833">
    <property type="entry name" value="Put_Na-Bile_cotransptr"/>
</dbReference>
<reference evidence="2" key="1">
    <citation type="journal article" date="2021" name="Front. Microbiol.">
        <title>Comprehensive Comparative Genomics and Phenotyping of Methylobacterium Species.</title>
        <authorList>
            <person name="Alessa O."/>
            <person name="Ogura Y."/>
            <person name="Fujitani Y."/>
            <person name="Takami H."/>
            <person name="Hayashi T."/>
            <person name="Sahin N."/>
            <person name="Tani A."/>
        </authorList>
    </citation>
    <scope>NUCLEOTIDE SEQUENCE</scope>
    <source>
        <strain evidence="2">KCTC 52305</strain>
    </source>
</reference>
<feature type="transmembrane region" description="Helical" evidence="1">
    <location>
        <begin position="31"/>
        <end position="48"/>
    </location>
</feature>
<feature type="transmembrane region" description="Helical" evidence="1">
    <location>
        <begin position="202"/>
        <end position="222"/>
    </location>
</feature>
<keyword evidence="1" id="KW-0472">Membrane</keyword>
<accession>A0ABQ4R5Y8</accession>
<dbReference type="Pfam" id="PF13593">
    <property type="entry name" value="SBF_like"/>
    <property type="match status" value="1"/>
</dbReference>
<sequence length="337" mass="35002">MLARLRPDTFTLMLVATLALGTLVPVDGRAAEWLGTVANAAIALLFFLHGARIDRRTALAGLVHWRLHLVVFASTFVLFPLLGLAAGLLSPTLLTPALAAGVLFLCVLPSTVQSSIAFTAVAGGNVPAAICSASASNILGMVITPVLVALLLNAQGAGFDWEAVGKIMLQLLVPFALGQALQPRLGAWLGRRKGLTTAVDRGSILLVVYLAFSHAVVTGLWSRTPLPALATMLAVDVVLLAAVLGITTAASRILGFSREDEITIVFCGSKKSLASGVPMANVIFAGQDVGGIVLPLMLFHQVQILACAALARRYAARPGPAAEARAARPAALNLASR</sequence>
<feature type="transmembrane region" description="Helical" evidence="1">
    <location>
        <begin position="97"/>
        <end position="121"/>
    </location>
</feature>
<feature type="transmembrane region" description="Helical" evidence="1">
    <location>
        <begin position="228"/>
        <end position="250"/>
    </location>
</feature>
<dbReference type="EMBL" id="BPQH01000020">
    <property type="protein sequence ID" value="GJD52580.1"/>
    <property type="molecule type" value="Genomic_DNA"/>
</dbReference>
<protein>
    <recommendedName>
        <fullName evidence="4">Bile acid:sodium symporter</fullName>
    </recommendedName>
</protein>
<organism evidence="2 3">
    <name type="scientific">Methylobacterium crusticola</name>
    <dbReference type="NCBI Taxonomy" id="1697972"/>
    <lineage>
        <taxon>Bacteria</taxon>
        <taxon>Pseudomonadati</taxon>
        <taxon>Pseudomonadota</taxon>
        <taxon>Alphaproteobacteria</taxon>
        <taxon>Hyphomicrobiales</taxon>
        <taxon>Methylobacteriaceae</taxon>
        <taxon>Methylobacterium</taxon>
    </lineage>
</organism>
<evidence type="ECO:0000256" key="1">
    <source>
        <dbReference type="SAM" id="Phobius"/>
    </source>
</evidence>
<dbReference type="RefSeq" id="WP_128564073.1">
    <property type="nucleotide sequence ID" value="NZ_BPQH01000020.1"/>
</dbReference>
<evidence type="ECO:0000313" key="3">
    <source>
        <dbReference type="Proteomes" id="UP001055167"/>
    </source>
</evidence>
<dbReference type="PANTHER" id="PTHR18640:SF5">
    <property type="entry name" value="SODIUM_BILE ACID COTRANSPORTER 7"/>
    <property type="match status" value="1"/>
</dbReference>
<reference evidence="2" key="2">
    <citation type="submission" date="2021-08" db="EMBL/GenBank/DDBJ databases">
        <authorList>
            <person name="Tani A."/>
            <person name="Ola A."/>
            <person name="Ogura Y."/>
            <person name="Katsura K."/>
            <person name="Hayashi T."/>
        </authorList>
    </citation>
    <scope>NUCLEOTIDE SEQUENCE</scope>
    <source>
        <strain evidence="2">KCTC 52305</strain>
    </source>
</reference>
<dbReference type="PANTHER" id="PTHR18640">
    <property type="entry name" value="SOLUTE CARRIER FAMILY 10 MEMBER 7"/>
    <property type="match status" value="1"/>
</dbReference>
<proteinExistence type="predicted"/>
<name>A0ABQ4R5Y8_9HYPH</name>
<dbReference type="Gene3D" id="1.20.1530.20">
    <property type="match status" value="1"/>
</dbReference>
<feature type="transmembrane region" description="Helical" evidence="1">
    <location>
        <begin position="163"/>
        <end position="181"/>
    </location>
</feature>
<keyword evidence="3" id="KW-1185">Reference proteome</keyword>
<feature type="transmembrane region" description="Helical" evidence="1">
    <location>
        <begin position="128"/>
        <end position="151"/>
    </location>
</feature>
<gene>
    <name evidence="2" type="ORF">OPKNFCMD_5346</name>
</gene>
<dbReference type="PIRSF" id="PIRSF026166">
    <property type="entry name" value="UCP026166"/>
    <property type="match status" value="1"/>
</dbReference>
<keyword evidence="1" id="KW-1133">Transmembrane helix</keyword>
<evidence type="ECO:0008006" key="4">
    <source>
        <dbReference type="Google" id="ProtNLM"/>
    </source>
</evidence>